<dbReference type="AlphaFoldDB" id="I2H5K3"/>
<dbReference type="GeneID" id="14496764"/>
<dbReference type="KEGG" id="tbl:TBLA_0F01120"/>
<keyword evidence="2 4" id="KW-0863">Zinc-finger</keyword>
<evidence type="ECO:0000256" key="1">
    <source>
        <dbReference type="ARBA" id="ARBA00022723"/>
    </source>
</evidence>
<dbReference type="PANTHER" id="PTHR15090">
    <property type="entry name" value="SEQUESTOSOME 1-RELATED"/>
    <property type="match status" value="1"/>
</dbReference>
<dbReference type="Proteomes" id="UP000002866">
    <property type="component" value="Chromosome 6"/>
</dbReference>
<feature type="domain" description="ZZ-type" evidence="6">
    <location>
        <begin position="163"/>
        <end position="226"/>
    </location>
</feature>
<reference evidence="7 8" key="1">
    <citation type="journal article" date="2011" name="Proc. Natl. Acad. Sci. U.S.A.">
        <title>Evolutionary erosion of yeast sex chromosomes by mating-type switching accidents.</title>
        <authorList>
            <person name="Gordon J.L."/>
            <person name="Armisen D."/>
            <person name="Proux-Wera E."/>
            <person name="Oheigeartaigh S.S."/>
            <person name="Byrne K.P."/>
            <person name="Wolfe K.H."/>
        </authorList>
    </citation>
    <scope>NUCLEOTIDE SEQUENCE [LARGE SCALE GENOMIC DNA]</scope>
    <source>
        <strain evidence="8">ATCC 34711 / CBS 6284 / DSM 70876 / NBRC 10599 / NRRL Y-10934 / UCD 77-7</strain>
    </source>
</reference>
<dbReference type="Gene3D" id="3.30.60.90">
    <property type="match status" value="1"/>
</dbReference>
<evidence type="ECO:0000313" key="8">
    <source>
        <dbReference type="Proteomes" id="UP000002866"/>
    </source>
</evidence>
<dbReference type="STRING" id="1071380.I2H5K3"/>
<dbReference type="InParanoid" id="I2H5K3"/>
<dbReference type="HOGENOM" id="CLU_485858_0_0_1"/>
<dbReference type="RefSeq" id="XP_004181174.1">
    <property type="nucleotide sequence ID" value="XM_004181126.1"/>
</dbReference>
<protein>
    <recommendedName>
        <fullName evidence="6">ZZ-type domain-containing protein</fullName>
    </recommendedName>
</protein>
<dbReference type="InterPro" id="IPR043145">
    <property type="entry name" value="Znf_ZZ_sf"/>
</dbReference>
<evidence type="ECO:0000313" key="7">
    <source>
        <dbReference type="EMBL" id="CCH61655.1"/>
    </source>
</evidence>
<gene>
    <name evidence="7" type="primary">TBLA0F01120</name>
    <name evidence="7" type="ORF">TBLA_0F01120</name>
</gene>
<keyword evidence="3" id="KW-0862">Zinc</keyword>
<feature type="region of interest" description="Disordered" evidence="5">
    <location>
        <begin position="314"/>
        <end position="372"/>
    </location>
</feature>
<dbReference type="eggNOG" id="KOG4582">
    <property type="taxonomic scope" value="Eukaryota"/>
</dbReference>
<evidence type="ECO:0000256" key="3">
    <source>
        <dbReference type="ARBA" id="ARBA00022833"/>
    </source>
</evidence>
<dbReference type="EMBL" id="HE806321">
    <property type="protein sequence ID" value="CCH61655.1"/>
    <property type="molecule type" value="Genomic_DNA"/>
</dbReference>
<evidence type="ECO:0000256" key="5">
    <source>
        <dbReference type="SAM" id="MobiDB-lite"/>
    </source>
</evidence>
<dbReference type="CDD" id="cd02340">
    <property type="entry name" value="ZZ_NBR1_like"/>
    <property type="match status" value="1"/>
</dbReference>
<dbReference type="InterPro" id="IPR024543">
    <property type="entry name" value="Atg19/Atg34_C"/>
</dbReference>
<dbReference type="SMART" id="SM00291">
    <property type="entry name" value="ZnF_ZZ"/>
    <property type="match status" value="1"/>
</dbReference>
<proteinExistence type="predicted"/>
<sequence>MTNFSIYLDNNLLGKYRADVGTLSDKNKFPEWLQSALNSININPSEDIQISNYQLFWSTARKDELEQNLLKPLVTERDYLLFADSFFINEPFVYLYKKNIESEKLEDNSSDEMVTISRNILNEIYTTLKKLEDLQLKNNNTTANVLSNGISEVKDVPHSDRIHRGIICDGCHPGDAMNDSFIVGTRYKCLVCKDLDLCTKCENDDTLTIPGHKTEHPIMKMKLPIASRCSRINIHPPRSNETVLNIPEEKKELFDFFSKVQDTSTLSNIQHGFETYQRWLEKVGGKESEIEKLLDVHSIMQQELRQETIKTDNKTNISSTDSERVMKNNLKGQLEPSLKIDKQEQQSKIEKENEKEGKCLDNNMKDNNSSVSNDFQTITLEDKEMSDEKLEELNDSQELLEDNSRDAISVAYRKEDFTFVFDMKNESLHDITNLEIFELKFNDSPIESISIKNLPLLARGQNSQVIRLFPKKIPLDCNWGRTNSDGNLPSNLKFSIKLFDSNGEVAYSIISNTKSYFELSPDCNFLDDSTVTNISANHSITSLVNEWAEYDLLSDTDLSSN</sequence>
<organism evidence="7 8">
    <name type="scientific">Henningerozyma blattae (strain ATCC 34711 / CBS 6284 / DSM 70876 / NBRC 10599 / NRRL Y-10934 / UCD 77-7)</name>
    <name type="common">Yeast</name>
    <name type="synonym">Tetrapisispora blattae</name>
    <dbReference type="NCBI Taxonomy" id="1071380"/>
    <lineage>
        <taxon>Eukaryota</taxon>
        <taxon>Fungi</taxon>
        <taxon>Dikarya</taxon>
        <taxon>Ascomycota</taxon>
        <taxon>Saccharomycotina</taxon>
        <taxon>Saccharomycetes</taxon>
        <taxon>Saccharomycetales</taxon>
        <taxon>Saccharomycetaceae</taxon>
        <taxon>Henningerozyma</taxon>
    </lineage>
</organism>
<keyword evidence="8" id="KW-1185">Reference proteome</keyword>
<keyword evidence="1" id="KW-0479">Metal-binding</keyword>
<dbReference type="InterPro" id="IPR052260">
    <property type="entry name" value="Autophagy_Rcpt_SigReg"/>
</dbReference>
<dbReference type="SUPFAM" id="SSF57850">
    <property type="entry name" value="RING/U-box"/>
    <property type="match status" value="1"/>
</dbReference>
<dbReference type="PROSITE" id="PS50135">
    <property type="entry name" value="ZF_ZZ_2"/>
    <property type="match status" value="1"/>
</dbReference>
<name>I2H5K3_HENB6</name>
<evidence type="ECO:0000256" key="2">
    <source>
        <dbReference type="ARBA" id="ARBA00022771"/>
    </source>
</evidence>
<dbReference type="InterPro" id="IPR000433">
    <property type="entry name" value="Znf_ZZ"/>
</dbReference>
<accession>I2H5K3</accession>
<feature type="compositionally biased region" description="Basic and acidic residues" evidence="5">
    <location>
        <begin position="338"/>
        <end position="359"/>
    </location>
</feature>
<evidence type="ECO:0000259" key="6">
    <source>
        <dbReference type="PROSITE" id="PS50135"/>
    </source>
</evidence>
<dbReference type="Pfam" id="PF12744">
    <property type="entry name" value="ATG19"/>
    <property type="match status" value="1"/>
</dbReference>
<dbReference type="OrthoDB" id="661148at2759"/>
<evidence type="ECO:0000256" key="4">
    <source>
        <dbReference type="PROSITE-ProRule" id="PRU00228"/>
    </source>
</evidence>
<dbReference type="GO" id="GO:0008270">
    <property type="term" value="F:zinc ion binding"/>
    <property type="evidence" value="ECO:0007669"/>
    <property type="project" value="UniProtKB-KW"/>
</dbReference>
<dbReference type="Pfam" id="PF00569">
    <property type="entry name" value="ZZ"/>
    <property type="match status" value="1"/>
</dbReference>